<keyword evidence="1" id="KW-0812">Transmembrane</keyword>
<dbReference type="GeneID" id="119729924"/>
<accession>A0A914A523</accession>
<evidence type="ECO:0000313" key="2">
    <source>
        <dbReference type="EnsemblMetazoa" id="XP_038058634.1"/>
    </source>
</evidence>
<feature type="transmembrane region" description="Helical" evidence="1">
    <location>
        <begin position="24"/>
        <end position="47"/>
    </location>
</feature>
<evidence type="ECO:0000256" key="1">
    <source>
        <dbReference type="SAM" id="Phobius"/>
    </source>
</evidence>
<reference evidence="2" key="1">
    <citation type="submission" date="2022-11" db="UniProtKB">
        <authorList>
            <consortium name="EnsemblMetazoa"/>
        </authorList>
    </citation>
    <scope>IDENTIFICATION</scope>
</reference>
<feature type="transmembrane region" description="Helical" evidence="1">
    <location>
        <begin position="86"/>
        <end position="106"/>
    </location>
</feature>
<protein>
    <submittedName>
        <fullName evidence="2">Uncharacterized protein</fullName>
    </submittedName>
</protein>
<name>A0A914A523_PATMI</name>
<feature type="transmembrane region" description="Helical" evidence="1">
    <location>
        <begin position="270"/>
        <end position="292"/>
    </location>
</feature>
<keyword evidence="1" id="KW-1133">Transmembrane helix</keyword>
<dbReference type="AlphaFoldDB" id="A0A914A523"/>
<dbReference type="OrthoDB" id="10062419at2759"/>
<keyword evidence="1" id="KW-0472">Membrane</keyword>
<dbReference type="RefSeq" id="XP_038058634.1">
    <property type="nucleotide sequence ID" value="XM_038202706.1"/>
</dbReference>
<evidence type="ECO:0000313" key="3">
    <source>
        <dbReference type="Proteomes" id="UP000887568"/>
    </source>
</evidence>
<proteinExistence type="predicted"/>
<feature type="transmembrane region" description="Helical" evidence="1">
    <location>
        <begin position="209"/>
        <end position="227"/>
    </location>
</feature>
<dbReference type="Proteomes" id="UP000887568">
    <property type="component" value="Unplaced"/>
</dbReference>
<feature type="transmembrane region" description="Helical" evidence="1">
    <location>
        <begin position="239"/>
        <end position="258"/>
    </location>
</feature>
<dbReference type="PANTHER" id="PTHR11319:SF35">
    <property type="entry name" value="OUTER MEMBRANE PROTEIN PMPC-RELATED"/>
    <property type="match status" value="1"/>
</dbReference>
<dbReference type="EnsemblMetazoa" id="XM_038202706.1">
    <property type="protein sequence ID" value="XP_038058634.1"/>
    <property type="gene ID" value="LOC119729924"/>
</dbReference>
<keyword evidence="3" id="KW-1185">Reference proteome</keyword>
<dbReference type="PANTHER" id="PTHR11319">
    <property type="entry name" value="G PROTEIN-COUPLED RECEPTOR-RELATED"/>
    <property type="match status" value="1"/>
</dbReference>
<organism evidence="2 3">
    <name type="scientific">Patiria miniata</name>
    <name type="common">Bat star</name>
    <name type="synonym">Asterina miniata</name>
    <dbReference type="NCBI Taxonomy" id="46514"/>
    <lineage>
        <taxon>Eukaryota</taxon>
        <taxon>Metazoa</taxon>
        <taxon>Echinodermata</taxon>
        <taxon>Eleutherozoa</taxon>
        <taxon>Asterozoa</taxon>
        <taxon>Asteroidea</taxon>
        <taxon>Valvatacea</taxon>
        <taxon>Valvatida</taxon>
        <taxon>Asterinidae</taxon>
        <taxon>Patiria</taxon>
    </lineage>
</organism>
<feature type="transmembrane region" description="Helical" evidence="1">
    <location>
        <begin position="182"/>
        <end position="203"/>
    </location>
</feature>
<sequence length="366" mass="41737">MYLAAKKYTDEERIKVSSTTKQKCYLFVVMLLFVSYPGLSGVIFTLLPSGCDLFYLDENETYNSTRLRSDYFIDCQDEQHVHFNHAAEASLCYVVGFPSLLFVFLWRSNRQDKRKNSQEQPLVESSVNDPSYYSVNNPTMSTVNEDDSTINQPHINLLNPIQQSQVDISWKSFLSGNYKAEFWYWEVVELSRKIIQTLFVLLYGPDDHFTMFATIAISVGFLLLHAYVRPTKDATDNRLQMCSLATIFLNLLAASLLLSRTGGSTGRTEVLAAILVLMNFSIIVFVIGSLSWMVMKSLWRSGCCGSMATCIAKACCWFCRHESLAREGRGTRLVMTSVRDLSLDADEDYLERPYDDIISERDHVVE</sequence>
<dbReference type="OMA" id="SERDHVV"/>